<feature type="transmembrane region" description="Helical" evidence="5">
    <location>
        <begin position="148"/>
        <end position="167"/>
    </location>
</feature>
<dbReference type="SUPFAM" id="SSF90123">
    <property type="entry name" value="ABC transporter transmembrane region"/>
    <property type="match status" value="1"/>
</dbReference>
<dbReference type="AlphaFoldDB" id="A0A4Q2EHK7"/>
<protein>
    <submittedName>
        <fullName evidence="8">ABC transporter ATP-binding protein</fullName>
    </submittedName>
</protein>
<evidence type="ECO:0000313" key="8">
    <source>
        <dbReference type="EMBL" id="RXW32553.1"/>
    </source>
</evidence>
<comment type="caution">
    <text evidence="8">The sequence shown here is derived from an EMBL/GenBank/DDBJ whole genome shotgun (WGS) entry which is preliminary data.</text>
</comment>
<evidence type="ECO:0000259" key="7">
    <source>
        <dbReference type="PROSITE" id="PS50929"/>
    </source>
</evidence>
<dbReference type="GO" id="GO:0016887">
    <property type="term" value="F:ATP hydrolysis activity"/>
    <property type="evidence" value="ECO:0007669"/>
    <property type="project" value="InterPro"/>
</dbReference>
<evidence type="ECO:0000259" key="6">
    <source>
        <dbReference type="PROSITE" id="PS50893"/>
    </source>
</evidence>
<dbReference type="GO" id="GO:0005524">
    <property type="term" value="F:ATP binding"/>
    <property type="evidence" value="ECO:0007669"/>
    <property type="project" value="UniProtKB-KW"/>
</dbReference>
<evidence type="ECO:0000256" key="5">
    <source>
        <dbReference type="SAM" id="Phobius"/>
    </source>
</evidence>
<organism evidence="8 9">
    <name type="scientific">Propioniciclava flava</name>
    <dbReference type="NCBI Taxonomy" id="2072026"/>
    <lineage>
        <taxon>Bacteria</taxon>
        <taxon>Bacillati</taxon>
        <taxon>Actinomycetota</taxon>
        <taxon>Actinomycetes</taxon>
        <taxon>Propionibacteriales</taxon>
        <taxon>Propionibacteriaceae</taxon>
        <taxon>Propioniciclava</taxon>
    </lineage>
</organism>
<dbReference type="InterPro" id="IPR036640">
    <property type="entry name" value="ABC1_TM_sf"/>
</dbReference>
<dbReference type="Proteomes" id="UP000290624">
    <property type="component" value="Unassembled WGS sequence"/>
</dbReference>
<feature type="domain" description="ABC transmembrane type-1" evidence="7">
    <location>
        <begin position="36"/>
        <end position="316"/>
    </location>
</feature>
<keyword evidence="9" id="KW-1185">Reference proteome</keyword>
<dbReference type="PROSITE" id="PS50893">
    <property type="entry name" value="ABC_TRANSPORTER_2"/>
    <property type="match status" value="1"/>
</dbReference>
<feature type="transmembrane region" description="Helical" evidence="5">
    <location>
        <begin position="253"/>
        <end position="275"/>
    </location>
</feature>
<feature type="transmembrane region" description="Helical" evidence="5">
    <location>
        <begin position="282"/>
        <end position="301"/>
    </location>
</feature>
<proteinExistence type="predicted"/>
<dbReference type="RefSeq" id="WP_129458163.1">
    <property type="nucleotide sequence ID" value="NZ_PPCV01000003.1"/>
</dbReference>
<feature type="transmembrane region" description="Helical" evidence="5">
    <location>
        <begin position="172"/>
        <end position="192"/>
    </location>
</feature>
<dbReference type="PANTHER" id="PTHR43394:SF1">
    <property type="entry name" value="ATP-BINDING CASSETTE SUB-FAMILY B MEMBER 10, MITOCHONDRIAL"/>
    <property type="match status" value="1"/>
</dbReference>
<dbReference type="PROSITE" id="PS50929">
    <property type="entry name" value="ABC_TM1F"/>
    <property type="match status" value="1"/>
</dbReference>
<dbReference type="Gene3D" id="1.20.1560.10">
    <property type="entry name" value="ABC transporter type 1, transmembrane domain"/>
    <property type="match status" value="1"/>
</dbReference>
<sequence length="614" mass="65386">MRDFPPEVLPGDTPTWRSPLSFLTWLVRGQAGLVTLMTVLVVVWQLPSVLSPLLLGRAIDAGMIARDPLATAGWSGLLLLAVVVGAAGGILQHTYVVRSWVIAIYETQRRVGHTSGRLGHVLGRRVPTGEVLSVASSDSDTFGATLEVASRFIGALISFALVCVLMFTTSPMLALVVIVVSPLLLAASTPVLRPLSAAQRDERTQNSELTSLATDIVAGLRILRGIGGEATFGANYATQSQKVRFLGVRVGTWQGVVEAISVLVSGVLLVALVYLGTHELSAGRLTVGQLISFVGYALYMLSPLQTFFDFSQKWIAGLVAAAKTSALLGAQSPWRSGGAPVGPSPRLVDEASGVEVIPGRFLAVASADPDASAALVDRLGRYLPSLAGRHEEDDDEEGLRGKALRQARSERAARRAVQAARDEEAAQQRWGVTADGVDLRDVDLASLRKRVVVSDTASMLFAGTLQEAIDPWGRATRDRAEEALIAASAEDVFDALPGGWQGTIDEKGRGLSGGQRQRLILARALLADADVLCLVEPTSAVDAHTEARIAPRLAAYREGRTTVVTTASPLILHQADEVAFLQDGVLVARGTHTDLLTRPDYRRVVARGMEEGDD</sequence>
<name>A0A4Q2EHK7_9ACTN</name>
<evidence type="ECO:0000256" key="2">
    <source>
        <dbReference type="ARBA" id="ARBA00022692"/>
    </source>
</evidence>
<dbReference type="OrthoDB" id="4966664at2"/>
<dbReference type="GO" id="GO:0015421">
    <property type="term" value="F:ABC-type oligopeptide transporter activity"/>
    <property type="evidence" value="ECO:0007669"/>
    <property type="project" value="TreeGrafter"/>
</dbReference>
<dbReference type="InterPro" id="IPR039421">
    <property type="entry name" value="Type_1_exporter"/>
</dbReference>
<gene>
    <name evidence="8" type="ORF">C1706_05145</name>
</gene>
<feature type="domain" description="ABC transporter" evidence="6">
    <location>
        <begin position="328"/>
        <end position="608"/>
    </location>
</feature>
<dbReference type="Pfam" id="PF00664">
    <property type="entry name" value="ABC_membrane"/>
    <property type="match status" value="1"/>
</dbReference>
<feature type="transmembrane region" description="Helical" evidence="5">
    <location>
        <begin position="31"/>
        <end position="56"/>
    </location>
</feature>
<dbReference type="InterPro" id="IPR003439">
    <property type="entry name" value="ABC_transporter-like_ATP-bd"/>
</dbReference>
<dbReference type="InterPro" id="IPR011527">
    <property type="entry name" value="ABC1_TM_dom"/>
</dbReference>
<keyword evidence="8" id="KW-0067">ATP-binding</keyword>
<dbReference type="PANTHER" id="PTHR43394">
    <property type="entry name" value="ATP-DEPENDENT PERMEASE MDL1, MITOCHONDRIAL"/>
    <property type="match status" value="1"/>
</dbReference>
<keyword evidence="8" id="KW-0547">Nucleotide-binding</keyword>
<dbReference type="CDD" id="cd07346">
    <property type="entry name" value="ABC_6TM_exporters"/>
    <property type="match status" value="1"/>
</dbReference>
<dbReference type="Gene3D" id="3.40.50.300">
    <property type="entry name" value="P-loop containing nucleotide triphosphate hydrolases"/>
    <property type="match status" value="1"/>
</dbReference>
<feature type="transmembrane region" description="Helical" evidence="5">
    <location>
        <begin position="68"/>
        <end position="91"/>
    </location>
</feature>
<keyword evidence="2 5" id="KW-0812">Transmembrane</keyword>
<evidence type="ECO:0000256" key="3">
    <source>
        <dbReference type="ARBA" id="ARBA00022989"/>
    </source>
</evidence>
<dbReference type="InterPro" id="IPR027417">
    <property type="entry name" value="P-loop_NTPase"/>
</dbReference>
<dbReference type="EMBL" id="PPCV01000003">
    <property type="protein sequence ID" value="RXW32553.1"/>
    <property type="molecule type" value="Genomic_DNA"/>
</dbReference>
<keyword evidence="3 5" id="KW-1133">Transmembrane helix</keyword>
<keyword evidence="4 5" id="KW-0472">Membrane</keyword>
<dbReference type="SUPFAM" id="SSF52540">
    <property type="entry name" value="P-loop containing nucleoside triphosphate hydrolases"/>
    <property type="match status" value="1"/>
</dbReference>
<dbReference type="GO" id="GO:0005886">
    <property type="term" value="C:plasma membrane"/>
    <property type="evidence" value="ECO:0007669"/>
    <property type="project" value="UniProtKB-SubCell"/>
</dbReference>
<evidence type="ECO:0000256" key="4">
    <source>
        <dbReference type="ARBA" id="ARBA00023136"/>
    </source>
</evidence>
<evidence type="ECO:0000313" key="9">
    <source>
        <dbReference type="Proteomes" id="UP000290624"/>
    </source>
</evidence>
<dbReference type="InterPro" id="IPR017871">
    <property type="entry name" value="ABC_transporter-like_CS"/>
</dbReference>
<evidence type="ECO:0000256" key="1">
    <source>
        <dbReference type="ARBA" id="ARBA00004651"/>
    </source>
</evidence>
<reference evidence="8 9" key="1">
    <citation type="submission" date="2018-01" db="EMBL/GenBank/DDBJ databases">
        <title>Lactibacter flavus gen. nov., sp. nov., a novel bacterium of the family Propionibacteriaceae isolated from raw milk and dairy products.</title>
        <authorList>
            <person name="Wenning M."/>
            <person name="Breitenwieser F."/>
            <person name="Huptas C."/>
            <person name="von Neubeck M."/>
            <person name="Busse H.-J."/>
            <person name="Scherer S."/>
        </authorList>
    </citation>
    <scope>NUCLEOTIDE SEQUENCE [LARGE SCALE GENOMIC DNA]</scope>
    <source>
        <strain evidence="8 9">VG341</strain>
    </source>
</reference>
<dbReference type="PROSITE" id="PS00211">
    <property type="entry name" value="ABC_TRANSPORTER_1"/>
    <property type="match status" value="1"/>
</dbReference>
<comment type="subcellular location">
    <subcellularLocation>
        <location evidence="1">Cell membrane</location>
        <topology evidence="1">Multi-pass membrane protein</topology>
    </subcellularLocation>
</comment>
<accession>A0A4Q2EHK7</accession>
<dbReference type="Pfam" id="PF00005">
    <property type="entry name" value="ABC_tran"/>
    <property type="match status" value="1"/>
</dbReference>